<dbReference type="EC" id="1.1.1.205" evidence="4"/>
<dbReference type="Proteomes" id="UP000721236">
    <property type="component" value="Unassembled WGS sequence"/>
</dbReference>
<dbReference type="RefSeq" id="WP_224039111.1">
    <property type="nucleotide sequence ID" value="NZ_CAJZAH010000001.1"/>
</dbReference>
<dbReference type="SMART" id="SM00116">
    <property type="entry name" value="CBS"/>
    <property type="match status" value="2"/>
</dbReference>
<dbReference type="Pfam" id="PF00571">
    <property type="entry name" value="CBS"/>
    <property type="match status" value="2"/>
</dbReference>
<evidence type="ECO:0000313" key="4">
    <source>
        <dbReference type="EMBL" id="CAG9165810.1"/>
    </source>
</evidence>
<keyword evidence="4" id="KW-0560">Oxidoreductase</keyword>
<dbReference type="SUPFAM" id="SSF54631">
    <property type="entry name" value="CBS-domain pair"/>
    <property type="match status" value="1"/>
</dbReference>
<dbReference type="EMBL" id="CAJZAH010000001">
    <property type="protein sequence ID" value="CAG9165810.1"/>
    <property type="molecule type" value="Genomic_DNA"/>
</dbReference>
<organism evidence="4 5">
    <name type="scientific">Cupriavidus respiraculi</name>
    <dbReference type="NCBI Taxonomy" id="195930"/>
    <lineage>
        <taxon>Bacteria</taxon>
        <taxon>Pseudomonadati</taxon>
        <taxon>Pseudomonadota</taxon>
        <taxon>Betaproteobacteria</taxon>
        <taxon>Burkholderiales</taxon>
        <taxon>Burkholderiaceae</taxon>
        <taxon>Cupriavidus</taxon>
    </lineage>
</organism>
<comment type="caution">
    <text evidence="4">The sequence shown here is derived from an EMBL/GenBank/DDBJ whole genome shotgun (WGS) entry which is preliminary data.</text>
</comment>
<gene>
    <name evidence="4" type="primary">IMPDH_1</name>
    <name evidence="4" type="ORF">LMG21510_00212</name>
</gene>
<dbReference type="PANTHER" id="PTHR43080">
    <property type="entry name" value="CBS DOMAIN-CONTAINING PROTEIN CBSX3, MITOCHONDRIAL"/>
    <property type="match status" value="1"/>
</dbReference>
<evidence type="ECO:0000313" key="5">
    <source>
        <dbReference type="Proteomes" id="UP000721236"/>
    </source>
</evidence>
<dbReference type="Gene3D" id="3.10.580.10">
    <property type="entry name" value="CBS-domain"/>
    <property type="match status" value="1"/>
</dbReference>
<dbReference type="CDD" id="cd04622">
    <property type="entry name" value="CBS_pair_HRP1_like"/>
    <property type="match status" value="1"/>
</dbReference>
<evidence type="ECO:0000259" key="3">
    <source>
        <dbReference type="PROSITE" id="PS51371"/>
    </source>
</evidence>
<dbReference type="PROSITE" id="PS51371">
    <property type="entry name" value="CBS"/>
    <property type="match status" value="2"/>
</dbReference>
<evidence type="ECO:0000256" key="2">
    <source>
        <dbReference type="PROSITE-ProRule" id="PRU00703"/>
    </source>
</evidence>
<accession>A0ABM8WEX7</accession>
<keyword evidence="5" id="KW-1185">Reference proteome</keyword>
<feature type="domain" description="CBS" evidence="3">
    <location>
        <begin position="21"/>
        <end position="77"/>
    </location>
</feature>
<dbReference type="GO" id="GO:0003938">
    <property type="term" value="F:IMP dehydrogenase activity"/>
    <property type="evidence" value="ECO:0007669"/>
    <property type="project" value="UniProtKB-EC"/>
</dbReference>
<proteinExistence type="predicted"/>
<dbReference type="InterPro" id="IPR051257">
    <property type="entry name" value="Diverse_CBS-Domain"/>
</dbReference>
<feature type="domain" description="CBS" evidence="3">
    <location>
        <begin position="86"/>
        <end position="145"/>
    </location>
</feature>
<keyword evidence="1 2" id="KW-0129">CBS domain</keyword>
<protein>
    <submittedName>
        <fullName evidence="4">Inosine-5'-monophosphate dehydrogenase</fullName>
        <ecNumber evidence="4">1.1.1.205</ecNumber>
    </submittedName>
</protein>
<dbReference type="InterPro" id="IPR046342">
    <property type="entry name" value="CBS_dom_sf"/>
</dbReference>
<dbReference type="PANTHER" id="PTHR43080:SF2">
    <property type="entry name" value="CBS DOMAIN-CONTAINING PROTEIN"/>
    <property type="match status" value="1"/>
</dbReference>
<evidence type="ECO:0000256" key="1">
    <source>
        <dbReference type="ARBA" id="ARBA00023122"/>
    </source>
</evidence>
<dbReference type="InterPro" id="IPR000644">
    <property type="entry name" value="CBS_dom"/>
</dbReference>
<name>A0ABM8WEX7_9BURK</name>
<reference evidence="4 5" key="1">
    <citation type="submission" date="2021-08" db="EMBL/GenBank/DDBJ databases">
        <authorList>
            <person name="Peeters C."/>
        </authorList>
    </citation>
    <scope>NUCLEOTIDE SEQUENCE [LARGE SCALE GENOMIC DNA]</scope>
    <source>
        <strain evidence="4 5">LMG 21510</strain>
    </source>
</reference>
<sequence>MATQSTQSGSGGNVLHLRDVMSRDPAFVSPDETIQRAAQLMDELNVGALPVCDGRRLTGMITDRDITIRCTAAGKAPDQATVNEAMSAGTQWAKEDDDVDTAREMMAERQIRRLPVVDANDQLVGIVSLGDLATKAGDTAQAGETLLDVSDPAEPDR</sequence>